<dbReference type="CDD" id="cd00531">
    <property type="entry name" value="NTF2_like"/>
    <property type="match status" value="1"/>
</dbReference>
<sequence>MTPEARFRAYLRAFNRSDWDALRTFYAPDIRLVIGNGTELVGREAIVDFYGKVKRQTMRTIELVQCFADGNVLAAEIESEFLALEDAPDFAARPMARGDRYYLNSFVFYEFEAEQYTRIRAAVFRREFRPLAPR</sequence>
<dbReference type="InterPro" id="IPR032710">
    <property type="entry name" value="NTF2-like_dom_sf"/>
</dbReference>
<proteinExistence type="predicted"/>
<evidence type="ECO:0000313" key="2">
    <source>
        <dbReference type="EMBL" id="MEN2788553.1"/>
    </source>
</evidence>
<keyword evidence="3" id="KW-1185">Reference proteome</keyword>
<dbReference type="SUPFAM" id="SSF54427">
    <property type="entry name" value="NTF2-like"/>
    <property type="match status" value="1"/>
</dbReference>
<gene>
    <name evidence="2" type="ORF">ABC974_02860</name>
</gene>
<comment type="caution">
    <text evidence="2">The sequence shown here is derived from an EMBL/GenBank/DDBJ whole genome shotgun (WGS) entry which is preliminary data.</text>
</comment>
<dbReference type="Pfam" id="PF12680">
    <property type="entry name" value="SnoaL_2"/>
    <property type="match status" value="1"/>
</dbReference>
<dbReference type="RefSeq" id="WP_343890570.1">
    <property type="nucleotide sequence ID" value="NZ_BAAAEH010000035.1"/>
</dbReference>
<dbReference type="Gene3D" id="3.10.450.50">
    <property type="match status" value="1"/>
</dbReference>
<evidence type="ECO:0000259" key="1">
    <source>
        <dbReference type="Pfam" id="PF12680"/>
    </source>
</evidence>
<reference evidence="2 3" key="1">
    <citation type="submission" date="2024-05" db="EMBL/GenBank/DDBJ databases">
        <authorList>
            <person name="Liu Q."/>
            <person name="Xin Y.-H."/>
        </authorList>
    </citation>
    <scope>NUCLEOTIDE SEQUENCE [LARGE SCALE GENOMIC DNA]</scope>
    <source>
        <strain evidence="2 3">CGMCC 1.10181</strain>
    </source>
</reference>
<feature type="domain" description="SnoaL-like" evidence="1">
    <location>
        <begin position="8"/>
        <end position="118"/>
    </location>
</feature>
<accession>A0ABU9XYG0</accession>
<organism evidence="2 3">
    <name type="scientific">Sphingomonas oligophenolica</name>
    <dbReference type="NCBI Taxonomy" id="301154"/>
    <lineage>
        <taxon>Bacteria</taxon>
        <taxon>Pseudomonadati</taxon>
        <taxon>Pseudomonadota</taxon>
        <taxon>Alphaproteobacteria</taxon>
        <taxon>Sphingomonadales</taxon>
        <taxon>Sphingomonadaceae</taxon>
        <taxon>Sphingomonas</taxon>
    </lineage>
</organism>
<dbReference type="Proteomes" id="UP001419910">
    <property type="component" value="Unassembled WGS sequence"/>
</dbReference>
<evidence type="ECO:0000313" key="3">
    <source>
        <dbReference type="Proteomes" id="UP001419910"/>
    </source>
</evidence>
<name>A0ABU9XYG0_9SPHN</name>
<dbReference type="EMBL" id="JBDIME010000002">
    <property type="protein sequence ID" value="MEN2788553.1"/>
    <property type="molecule type" value="Genomic_DNA"/>
</dbReference>
<dbReference type="InterPro" id="IPR037401">
    <property type="entry name" value="SnoaL-like"/>
</dbReference>
<protein>
    <submittedName>
        <fullName evidence="2">Nuclear transport factor 2 family protein</fullName>
    </submittedName>
</protein>